<reference evidence="3 4" key="1">
    <citation type="journal article" date="2021" name="G3 (Bethesda)">
        <title>Improved contiguity of the threespine stickleback genome using long-read sequencing.</title>
        <authorList>
            <person name="Nath S."/>
            <person name="Shaw D.E."/>
            <person name="White M.A."/>
        </authorList>
    </citation>
    <scope>NUCLEOTIDE SEQUENCE [LARGE SCALE GENOMIC DNA]</scope>
    <source>
        <strain evidence="3 4">Lake Benthic</strain>
    </source>
</reference>
<feature type="region of interest" description="Disordered" evidence="2">
    <location>
        <begin position="123"/>
        <end position="339"/>
    </location>
</feature>
<dbReference type="Proteomes" id="UP000007635">
    <property type="component" value="Chromosome VII"/>
</dbReference>
<organism evidence="3 4">
    <name type="scientific">Gasterosteus aculeatus aculeatus</name>
    <name type="common">three-spined stickleback</name>
    <dbReference type="NCBI Taxonomy" id="481459"/>
    <lineage>
        <taxon>Eukaryota</taxon>
        <taxon>Metazoa</taxon>
        <taxon>Chordata</taxon>
        <taxon>Craniata</taxon>
        <taxon>Vertebrata</taxon>
        <taxon>Euteleostomi</taxon>
        <taxon>Actinopterygii</taxon>
        <taxon>Neopterygii</taxon>
        <taxon>Teleostei</taxon>
        <taxon>Neoteleostei</taxon>
        <taxon>Acanthomorphata</taxon>
        <taxon>Eupercaria</taxon>
        <taxon>Perciformes</taxon>
        <taxon>Cottioidei</taxon>
        <taxon>Gasterosteales</taxon>
        <taxon>Gasterosteidae</taxon>
        <taxon>Gasterosteus</taxon>
    </lineage>
</organism>
<name>A0AAQ4RDE5_GASAC</name>
<protein>
    <submittedName>
        <fullName evidence="3">Rho GTPase activating protein 36</fullName>
    </submittedName>
</protein>
<evidence type="ECO:0000256" key="2">
    <source>
        <dbReference type="SAM" id="MobiDB-lite"/>
    </source>
</evidence>
<evidence type="ECO:0000313" key="3">
    <source>
        <dbReference type="Ensembl" id="ENSGACP00000060647.1"/>
    </source>
</evidence>
<sequence length="551" mass="57110">LLLQGKERARIGPQGVRHPALAGHRQRPRSQAAAGRPEGEPAGLPGPGGQRAALPGREEAVLQREPAAGRLLLLLLRGRRGARLAARQLRGAGAAFGGGGQAAVVPGQRGARTEEGRAVRGLHLRPGGESVSPAGGAAALSPGRAGADEVAGRRRRRRVGGADPDQAEPQPHLQAGAPGAGEVLQSHRDPRSSDGRDFPCWQLEEESETAAGGLRQGGGRAAGRGAQRARRGGAAQRVPPGDPRPPAAPGALPGLPARQLAEGSRPASVPAAPPLPAAPLQLRHAAAPPPPAAHRAELRPGQRGHQRRGDSREQDDSCQPGGDLRAQPAAEGEGGDGMGIEDSTAIIGVTLLLVQNHRRLFTVSAELQQEVLMSLIQTDPDIIDYLLRRKLSGSHVTAEAGGESGGRRDTGASLDSVGASSGSLSPLELPSPLFPPDGNSGEGSLTSEVFLNVLKLNQNRKRQDTRYGESPSGKSIRHMRQFHSHHNLLSLAQPSPSAARGGLGSCSGLSGSTDSGVWVRQTPHEEGAKLAPASNFWDFFTGKGSSSETMV</sequence>
<dbReference type="Ensembl" id="ENSGACT00000035835.1">
    <property type="protein sequence ID" value="ENSGACP00000060647.1"/>
    <property type="gene ID" value="ENSGACG00000028252.1"/>
</dbReference>
<dbReference type="GeneTree" id="ENSGT00940000153904"/>
<feature type="region of interest" description="Disordered" evidence="2">
    <location>
        <begin position="1"/>
        <end position="55"/>
    </location>
</feature>
<feature type="compositionally biased region" description="Low complexity" evidence="2">
    <location>
        <begin position="249"/>
        <end position="270"/>
    </location>
</feature>
<evidence type="ECO:0000313" key="4">
    <source>
        <dbReference type="Proteomes" id="UP000007635"/>
    </source>
</evidence>
<accession>A0AAQ4RDE5</accession>
<reference evidence="3" key="2">
    <citation type="submission" date="2025-08" db="UniProtKB">
        <authorList>
            <consortium name="Ensembl"/>
        </authorList>
    </citation>
    <scope>IDENTIFICATION</scope>
</reference>
<keyword evidence="4" id="KW-1185">Reference proteome</keyword>
<dbReference type="PANTHER" id="PTHR12635">
    <property type="entry name" value="RHO-GTPASE-ACTIVATING PROTEIN 6 FAMILY MEMBER"/>
    <property type="match status" value="1"/>
</dbReference>
<dbReference type="GO" id="GO:0005096">
    <property type="term" value="F:GTPase activator activity"/>
    <property type="evidence" value="ECO:0007669"/>
    <property type="project" value="UniProtKB-KW"/>
</dbReference>
<feature type="compositionally biased region" description="Low complexity" evidence="2">
    <location>
        <begin position="132"/>
        <end position="145"/>
    </location>
</feature>
<feature type="compositionally biased region" description="Low complexity" evidence="2">
    <location>
        <begin position="32"/>
        <end position="43"/>
    </location>
</feature>
<dbReference type="PANTHER" id="PTHR12635:SF13">
    <property type="entry name" value="RHO GTPASE-ACTIVATING PROTEIN 6"/>
    <property type="match status" value="1"/>
</dbReference>
<feature type="compositionally biased region" description="Basic and acidic residues" evidence="2">
    <location>
        <begin position="185"/>
        <end position="197"/>
    </location>
</feature>
<feature type="region of interest" description="Disordered" evidence="2">
    <location>
        <begin position="95"/>
        <end position="114"/>
    </location>
</feature>
<proteinExistence type="predicted"/>
<feature type="region of interest" description="Disordered" evidence="2">
    <location>
        <begin position="394"/>
        <end position="442"/>
    </location>
</feature>
<keyword evidence="1" id="KW-0343">GTPase activation</keyword>
<evidence type="ECO:0000256" key="1">
    <source>
        <dbReference type="ARBA" id="ARBA00022468"/>
    </source>
</evidence>
<dbReference type="AlphaFoldDB" id="A0AAQ4RDE5"/>
<reference evidence="3" key="3">
    <citation type="submission" date="2025-09" db="UniProtKB">
        <authorList>
            <consortium name="Ensembl"/>
        </authorList>
    </citation>
    <scope>IDENTIFICATION</scope>
</reference>
<dbReference type="InterPro" id="IPR037863">
    <property type="entry name" value="RHOGAP6/36"/>
</dbReference>
<feature type="compositionally biased region" description="Low complexity" evidence="2">
    <location>
        <begin position="420"/>
        <end position="431"/>
    </location>
</feature>
<feature type="compositionally biased region" description="Basic and acidic residues" evidence="2">
    <location>
        <begin position="1"/>
        <end position="10"/>
    </location>
</feature>